<dbReference type="RefSeq" id="WP_146446781.1">
    <property type="nucleotide sequence ID" value="NZ_SJPR01000011.1"/>
</dbReference>
<gene>
    <name evidence="3" type="ORF">Pla108_41080</name>
</gene>
<proteinExistence type="predicted"/>
<evidence type="ECO:0000256" key="1">
    <source>
        <dbReference type="ARBA" id="ARBA00022729"/>
    </source>
</evidence>
<dbReference type="InterPro" id="IPR013425">
    <property type="entry name" value="Autotrns_rpt"/>
</dbReference>
<dbReference type="OrthoDB" id="231521at2"/>
<comment type="caution">
    <text evidence="3">The sequence shown here is derived from an EMBL/GenBank/DDBJ whole genome shotgun (WGS) entry which is preliminary data.</text>
</comment>
<dbReference type="Proteomes" id="UP000317421">
    <property type="component" value="Unassembled WGS sequence"/>
</dbReference>
<dbReference type="EMBL" id="SJPR01000011">
    <property type="protein sequence ID" value="TWT92309.1"/>
    <property type="molecule type" value="Genomic_DNA"/>
</dbReference>
<dbReference type="NCBIfam" id="TIGR02601">
    <property type="entry name" value="autotrns_rpt"/>
    <property type="match status" value="2"/>
</dbReference>
<evidence type="ECO:0000313" key="3">
    <source>
        <dbReference type="EMBL" id="TWT92309.1"/>
    </source>
</evidence>
<accession>A0A5C5ZYC9</accession>
<sequence precursor="true">MDGFVSNGIKLVGITLAALSASAATAQTNGVWTAQSGIYSDAGNWAGSTVATGAGATADFSQVDLNGDISVTFNANRTLGHLIFGDTNLATGGTVELRSDMTPVPTITLAGASPTITVNALTPTAFDDVFVAPYLSGTSGFTKQGAGILTLGGIADSANFVGNNLSGVVDVAEGTLRIATGFSYYDFFNLVDPQAQTIDSINLQDGATLELQTGIGFNTVTAPAGANVTVRGAGGTFINNLTSTAGSGSTLNVIVSDTNAAVLGEQFSAHGNWSGFDTLNVSGISAPGEALSVFRLRPNGGSFDGASFAATVVNLDNVSTFVRTNSTGNTISIAELHGSATSDISGGSNPGGVARWAIGANNADSSHAGTITPGNGGLDLIKNGTGKLTLSGALSYSPVNTAAGGQAGNPDRRGGVTTINAGTLALSGAATLPAGTDDTGALGLLYSTVDVRPGATLDVSASPGYSTAALQQIIGGGTIVGNFNHDEGRLAPGDDNVGNSATLVRTAGTLTFANALTFNGGEILYDVAATPGAGNDLIQVNGLTNLAGGGVVTPNFLTGSVPTSGQYTILSSAGGFSGATTNWSVAWPGRSGSLPVSISGNNLVFNATVTDGDSIVWRGAASSNWDVQTTQNFFNNSTSSVDTFFNGDDVTFDDTATTFTVNLSQDVQPLNVVIDSTTDYTFTGAGKIVGFASLTKRGSSTLTLPVNNTYSGNTTLEGGTVDIGVNVGAFGSGQLTMSGATIRASNALTGGMTNSVLNVTAGTSNTIVANGEPTNTATNQLVLPNAAGSGDLTVTTEVEGRLVDMGGVNDQFTGHLTLAPSGAATTMGVRFFGGAGAGIPNGRLTVGAGVTVNQRQNSVSTVDVGELNGDAGAVLSGFAGGGTATEKTWRIGNLGTSSIFGGAITEGGTTTNLTKVGAGSLTITGAADNTYTGDTSVEGGTLSINAATLSDIGDVYLTDGTVFNLDFIGTDTIDSLFFGDVSQVTGTWGAIGSGAANQTSLITGTGLLDVTTFVPFVLAGDYNNDGLVNAADYTVWRDGGPLQNETASPGVVDAADYAAWSDNYGAVGPSSATALAVPEPTTILLAFGAIVFALSGRRN</sequence>
<feature type="signal peptide" evidence="2">
    <location>
        <begin position="1"/>
        <end position="26"/>
    </location>
</feature>
<organism evidence="3 4">
    <name type="scientific">Botrimarina colliarenosi</name>
    <dbReference type="NCBI Taxonomy" id="2528001"/>
    <lineage>
        <taxon>Bacteria</taxon>
        <taxon>Pseudomonadati</taxon>
        <taxon>Planctomycetota</taxon>
        <taxon>Planctomycetia</taxon>
        <taxon>Pirellulales</taxon>
        <taxon>Lacipirellulaceae</taxon>
        <taxon>Botrimarina</taxon>
    </lineage>
</organism>
<reference evidence="3 4" key="1">
    <citation type="submission" date="2019-02" db="EMBL/GenBank/DDBJ databases">
        <title>Deep-cultivation of Planctomycetes and their phenomic and genomic characterization uncovers novel biology.</title>
        <authorList>
            <person name="Wiegand S."/>
            <person name="Jogler M."/>
            <person name="Boedeker C."/>
            <person name="Pinto D."/>
            <person name="Vollmers J."/>
            <person name="Rivas-Marin E."/>
            <person name="Kohn T."/>
            <person name="Peeters S.H."/>
            <person name="Heuer A."/>
            <person name="Rast P."/>
            <person name="Oberbeckmann S."/>
            <person name="Bunk B."/>
            <person name="Jeske O."/>
            <person name="Meyerdierks A."/>
            <person name="Storesund J.E."/>
            <person name="Kallscheuer N."/>
            <person name="Luecker S."/>
            <person name="Lage O.M."/>
            <person name="Pohl T."/>
            <person name="Merkel B.J."/>
            <person name="Hornburger P."/>
            <person name="Mueller R.-W."/>
            <person name="Bruemmer F."/>
            <person name="Labrenz M."/>
            <person name="Spormann A.M."/>
            <person name="Op Den Camp H."/>
            <person name="Overmann J."/>
            <person name="Amann R."/>
            <person name="Jetten M.S.M."/>
            <person name="Mascher T."/>
            <person name="Medema M.H."/>
            <person name="Devos D.P."/>
            <person name="Kaster A.-K."/>
            <person name="Ovreas L."/>
            <person name="Rohde M."/>
            <person name="Galperin M.Y."/>
            <person name="Jogler C."/>
        </authorList>
    </citation>
    <scope>NUCLEOTIDE SEQUENCE [LARGE SCALE GENOMIC DNA]</scope>
    <source>
        <strain evidence="3 4">Pla108</strain>
    </source>
</reference>
<evidence type="ECO:0000313" key="4">
    <source>
        <dbReference type="Proteomes" id="UP000317421"/>
    </source>
</evidence>
<dbReference type="AlphaFoldDB" id="A0A5C5ZYC9"/>
<protein>
    <submittedName>
        <fullName evidence="3">Autotransporter-associated beta strand repeat protein</fullName>
    </submittedName>
</protein>
<evidence type="ECO:0000256" key="2">
    <source>
        <dbReference type="SAM" id="SignalP"/>
    </source>
</evidence>
<keyword evidence="1 2" id="KW-0732">Signal</keyword>
<keyword evidence="4" id="KW-1185">Reference proteome</keyword>
<dbReference type="Pfam" id="PF12951">
    <property type="entry name" value="PATR"/>
    <property type="match status" value="4"/>
</dbReference>
<feature type="chain" id="PRO_5023005156" evidence="2">
    <location>
        <begin position="27"/>
        <end position="1099"/>
    </location>
</feature>
<name>A0A5C5ZYC9_9BACT</name>